<evidence type="ECO:0000256" key="23">
    <source>
        <dbReference type="ARBA" id="ARBA00023015"/>
    </source>
</evidence>
<dbReference type="PROSITE" id="PS50271">
    <property type="entry name" value="ZF_UBP"/>
    <property type="match status" value="1"/>
</dbReference>
<comment type="catalytic activity">
    <reaction evidence="30">
        <text>N(6)-acetyl-L-lysyl-[alpha-tubulin] + H2O = L-lysyl-[alpha-tubulin] + acetate</text>
        <dbReference type="Rhea" id="RHEA:21548"/>
        <dbReference type="Rhea" id="RHEA-COMP:11278"/>
        <dbReference type="Rhea" id="RHEA-COMP:11279"/>
        <dbReference type="ChEBI" id="CHEBI:15377"/>
        <dbReference type="ChEBI" id="CHEBI:29969"/>
        <dbReference type="ChEBI" id="CHEBI:30089"/>
        <dbReference type="ChEBI" id="CHEBI:61930"/>
    </reaction>
    <physiologicalReaction direction="left-to-right" evidence="30">
        <dbReference type="Rhea" id="RHEA:21549"/>
    </physiologicalReaction>
</comment>
<dbReference type="GO" id="GO:0005813">
    <property type="term" value="C:centrosome"/>
    <property type="evidence" value="ECO:0007669"/>
    <property type="project" value="UniProtKB-SubCell"/>
</dbReference>
<keyword evidence="11" id="KW-0963">Cytoplasm</keyword>
<feature type="region of interest" description="Disordered" evidence="34">
    <location>
        <begin position="1"/>
        <end position="24"/>
    </location>
</feature>
<dbReference type="SUPFAM" id="SSF57850">
    <property type="entry name" value="RING/U-box"/>
    <property type="match status" value="1"/>
</dbReference>
<reference evidence="36" key="3">
    <citation type="submission" date="2023-05" db="EMBL/GenBank/DDBJ databases">
        <authorList>
            <person name="Smith C.H."/>
        </authorList>
    </citation>
    <scope>NUCLEOTIDE SEQUENCE</scope>
    <source>
        <strain evidence="36">CHS0354</strain>
        <tissue evidence="36">Mantle</tissue>
    </source>
</reference>
<evidence type="ECO:0000256" key="10">
    <source>
        <dbReference type="ARBA" id="ARBA00022481"/>
    </source>
</evidence>
<dbReference type="Proteomes" id="UP001195483">
    <property type="component" value="Unassembled WGS sequence"/>
</dbReference>
<feature type="region of interest" description="Disordered" evidence="34">
    <location>
        <begin position="935"/>
        <end position="960"/>
    </location>
</feature>
<accession>A0AAE0S817</accession>
<evidence type="ECO:0000256" key="29">
    <source>
        <dbReference type="ARBA" id="ARBA00049136"/>
    </source>
</evidence>
<dbReference type="Pfam" id="PF02148">
    <property type="entry name" value="zf-UBP"/>
    <property type="match status" value="1"/>
</dbReference>
<evidence type="ECO:0000256" key="14">
    <source>
        <dbReference type="ARBA" id="ARBA00022679"/>
    </source>
</evidence>
<keyword evidence="37" id="KW-1185">Reference proteome</keyword>
<evidence type="ECO:0000256" key="22">
    <source>
        <dbReference type="ARBA" id="ARBA00022853"/>
    </source>
</evidence>
<comment type="pathway">
    <text evidence="8">Protein modification; protein ubiquitination.</text>
</comment>
<evidence type="ECO:0000256" key="32">
    <source>
        <dbReference type="ARBA" id="ARBA00082852"/>
    </source>
</evidence>
<dbReference type="GO" id="GO:0004407">
    <property type="term" value="F:histone deacetylase activity"/>
    <property type="evidence" value="ECO:0007669"/>
    <property type="project" value="TreeGrafter"/>
</dbReference>
<evidence type="ECO:0000256" key="12">
    <source>
        <dbReference type="ARBA" id="ARBA00022491"/>
    </source>
</evidence>
<evidence type="ECO:0000256" key="5">
    <source>
        <dbReference type="ARBA" id="ARBA00004300"/>
    </source>
</evidence>
<evidence type="ECO:0000256" key="9">
    <source>
        <dbReference type="ARBA" id="ARBA00007738"/>
    </source>
</evidence>
<evidence type="ECO:0000256" key="7">
    <source>
        <dbReference type="ARBA" id="ARBA00004489"/>
    </source>
</evidence>
<keyword evidence="25" id="KW-0009">Actin-binding</keyword>
<dbReference type="GO" id="GO:0030425">
    <property type="term" value="C:dendrite"/>
    <property type="evidence" value="ECO:0007669"/>
    <property type="project" value="UniProtKB-SubCell"/>
</dbReference>
<comment type="caution">
    <text evidence="36">The sequence shown here is derived from an EMBL/GenBank/DDBJ whole genome shotgun (WGS) entry which is preliminary data.</text>
</comment>
<dbReference type="InterPro" id="IPR013083">
    <property type="entry name" value="Znf_RING/FYVE/PHD"/>
</dbReference>
<feature type="domain" description="UBP-type" evidence="35">
    <location>
        <begin position="987"/>
        <end position="1085"/>
    </location>
</feature>
<evidence type="ECO:0000256" key="15">
    <source>
        <dbReference type="ARBA" id="ARBA00022723"/>
    </source>
</evidence>
<evidence type="ECO:0000256" key="2">
    <source>
        <dbReference type="ARBA" id="ARBA00004120"/>
    </source>
</evidence>
<dbReference type="GO" id="GO:0051129">
    <property type="term" value="P:negative regulation of cellular component organization"/>
    <property type="evidence" value="ECO:0007669"/>
    <property type="project" value="UniProtKB-ARBA"/>
</dbReference>
<evidence type="ECO:0000256" key="31">
    <source>
        <dbReference type="ARBA" id="ARBA00068733"/>
    </source>
</evidence>
<dbReference type="AlphaFoldDB" id="A0AAE0S817"/>
<dbReference type="EMBL" id="JAEAOA010001418">
    <property type="protein sequence ID" value="KAK3587091.1"/>
    <property type="molecule type" value="Genomic_DNA"/>
</dbReference>
<dbReference type="InterPro" id="IPR001607">
    <property type="entry name" value="Znf_UBP"/>
</dbReference>
<keyword evidence="23" id="KW-0805">Transcription regulation</keyword>
<dbReference type="GO" id="GO:0040029">
    <property type="term" value="P:epigenetic regulation of gene expression"/>
    <property type="evidence" value="ECO:0007669"/>
    <property type="project" value="TreeGrafter"/>
</dbReference>
<evidence type="ECO:0000256" key="4">
    <source>
        <dbReference type="ARBA" id="ARBA00004279"/>
    </source>
</evidence>
<evidence type="ECO:0000256" key="24">
    <source>
        <dbReference type="ARBA" id="ARBA00023163"/>
    </source>
</evidence>
<dbReference type="InterPro" id="IPR023696">
    <property type="entry name" value="Ureohydrolase_dom_sf"/>
</dbReference>
<dbReference type="GO" id="GO:0051646">
    <property type="term" value="P:mitochondrion localization"/>
    <property type="evidence" value="ECO:0007669"/>
    <property type="project" value="UniProtKB-ARBA"/>
</dbReference>
<evidence type="ECO:0000256" key="25">
    <source>
        <dbReference type="ARBA" id="ARBA00023203"/>
    </source>
</evidence>
<dbReference type="GO" id="GO:0016787">
    <property type="term" value="F:hydrolase activity"/>
    <property type="evidence" value="ECO:0007669"/>
    <property type="project" value="UniProtKB-KW"/>
</dbReference>
<evidence type="ECO:0000256" key="11">
    <source>
        <dbReference type="ARBA" id="ARBA00022490"/>
    </source>
</evidence>
<feature type="compositionally biased region" description="Polar residues" evidence="34">
    <location>
        <begin position="936"/>
        <end position="946"/>
    </location>
</feature>
<dbReference type="InterPro" id="IPR023801">
    <property type="entry name" value="His_deacetylse_dom"/>
</dbReference>
<dbReference type="Pfam" id="PF00850">
    <property type="entry name" value="Hist_deacetyl"/>
    <property type="match status" value="2"/>
</dbReference>
<comment type="catalytic activity">
    <reaction evidence="29">
        <text>N(6)-acetyl-L-lysyl-[protein] + H2O = L-lysyl-[protein] + acetate</text>
        <dbReference type="Rhea" id="RHEA:58108"/>
        <dbReference type="Rhea" id="RHEA-COMP:9752"/>
        <dbReference type="Rhea" id="RHEA-COMP:10731"/>
        <dbReference type="ChEBI" id="CHEBI:15377"/>
        <dbReference type="ChEBI" id="CHEBI:29969"/>
        <dbReference type="ChEBI" id="CHEBI:30089"/>
        <dbReference type="ChEBI" id="CHEBI:61930"/>
    </reaction>
    <physiologicalReaction direction="left-to-right" evidence="29">
        <dbReference type="Rhea" id="RHEA:58109"/>
    </physiologicalReaction>
</comment>
<dbReference type="GO" id="GO:0043204">
    <property type="term" value="C:perikaryon"/>
    <property type="evidence" value="ECO:0007669"/>
    <property type="project" value="UniProtKB-SubCell"/>
</dbReference>
<evidence type="ECO:0000259" key="35">
    <source>
        <dbReference type="PROSITE" id="PS50271"/>
    </source>
</evidence>
<keyword evidence="18" id="KW-0833">Ubl conjugation pathway</keyword>
<comment type="similarity">
    <text evidence="9">Belongs to the histone deacetylase family. HD type 2 subfamily.</text>
</comment>
<dbReference type="GO" id="GO:0030424">
    <property type="term" value="C:axon"/>
    <property type="evidence" value="ECO:0007669"/>
    <property type="project" value="UniProtKB-SubCell"/>
</dbReference>
<evidence type="ECO:0000256" key="1">
    <source>
        <dbReference type="ARBA" id="ARBA00001947"/>
    </source>
</evidence>
<dbReference type="PANTHER" id="PTHR10625">
    <property type="entry name" value="HISTONE DEACETYLASE HDAC1-RELATED"/>
    <property type="match status" value="1"/>
</dbReference>
<gene>
    <name evidence="36" type="ORF">CHS0354_023547</name>
</gene>
<keyword evidence="21" id="KW-0832">Ubl conjugation</keyword>
<keyword evidence="17 33" id="KW-0863">Zinc-finger</keyword>
<dbReference type="SUPFAM" id="SSF52768">
    <property type="entry name" value="Arginase/deacetylase"/>
    <property type="match status" value="2"/>
</dbReference>
<dbReference type="GO" id="GO:0016740">
    <property type="term" value="F:transferase activity"/>
    <property type="evidence" value="ECO:0007669"/>
    <property type="project" value="UniProtKB-KW"/>
</dbReference>
<dbReference type="GO" id="GO:0000118">
    <property type="term" value="C:histone deacetylase complex"/>
    <property type="evidence" value="ECO:0007669"/>
    <property type="project" value="TreeGrafter"/>
</dbReference>
<dbReference type="FunFam" id="3.30.40.10:FF:000342">
    <property type="entry name" value="Histone deacetylase 6"/>
    <property type="match status" value="1"/>
</dbReference>
<evidence type="ECO:0000313" key="36">
    <source>
        <dbReference type="EMBL" id="KAK3587091.1"/>
    </source>
</evidence>
<dbReference type="InterPro" id="IPR037138">
    <property type="entry name" value="His_deacetylse_dom_sf"/>
</dbReference>
<evidence type="ECO:0000256" key="27">
    <source>
        <dbReference type="ARBA" id="ARBA00023242"/>
    </source>
</evidence>
<keyword evidence="19" id="KW-0378">Hydrolase</keyword>
<evidence type="ECO:0000256" key="18">
    <source>
        <dbReference type="ARBA" id="ARBA00022786"/>
    </source>
</evidence>
<proteinExistence type="inferred from homology"/>
<feature type="compositionally biased region" description="Basic and acidic residues" evidence="34">
    <location>
        <begin position="1"/>
        <end position="12"/>
    </location>
</feature>
<dbReference type="PANTHER" id="PTHR10625:SF38">
    <property type="entry name" value="HISTONE DEACETYLASE 6, ISOFORM G"/>
    <property type="match status" value="1"/>
</dbReference>
<evidence type="ECO:0000256" key="20">
    <source>
        <dbReference type="ARBA" id="ARBA00022833"/>
    </source>
</evidence>
<dbReference type="CDD" id="cd10002">
    <property type="entry name" value="HDAC10_HDAC6-dom1"/>
    <property type="match status" value="1"/>
</dbReference>
<evidence type="ECO:0000256" key="21">
    <source>
        <dbReference type="ARBA" id="ARBA00022843"/>
    </source>
</evidence>
<evidence type="ECO:0000256" key="26">
    <source>
        <dbReference type="ARBA" id="ARBA00023212"/>
    </source>
</evidence>
<dbReference type="Gene3D" id="3.40.800.20">
    <property type="entry name" value="Histone deacetylase domain"/>
    <property type="match status" value="2"/>
</dbReference>
<keyword evidence="13" id="KW-0597">Phosphoprotein</keyword>
<dbReference type="Gene3D" id="3.30.40.10">
    <property type="entry name" value="Zinc/RING finger domain, C3HC4 (zinc finger)"/>
    <property type="match status" value="1"/>
</dbReference>
<evidence type="ECO:0000256" key="34">
    <source>
        <dbReference type="SAM" id="MobiDB-lite"/>
    </source>
</evidence>
<evidence type="ECO:0000256" key="6">
    <source>
        <dbReference type="ARBA" id="ARBA00004484"/>
    </source>
</evidence>
<evidence type="ECO:0000256" key="16">
    <source>
        <dbReference type="ARBA" id="ARBA00022737"/>
    </source>
</evidence>
<dbReference type="GO" id="GO:0032886">
    <property type="term" value="P:regulation of microtubule-based process"/>
    <property type="evidence" value="ECO:0007669"/>
    <property type="project" value="UniProtKB-ARBA"/>
</dbReference>
<evidence type="ECO:0000256" key="8">
    <source>
        <dbReference type="ARBA" id="ARBA00004906"/>
    </source>
</evidence>
<keyword evidence="20" id="KW-0862">Zinc</keyword>
<keyword evidence="26" id="KW-0206">Cytoskeleton</keyword>
<dbReference type="FunFam" id="3.40.800.20:FF:000005">
    <property type="entry name" value="histone deacetylase 6"/>
    <property type="match status" value="2"/>
</dbReference>
<keyword evidence="22" id="KW-0156">Chromatin regulator</keyword>
<dbReference type="PRINTS" id="PR01270">
    <property type="entry name" value="HDASUPER"/>
</dbReference>
<dbReference type="SMART" id="SM00290">
    <property type="entry name" value="ZnF_UBP"/>
    <property type="match status" value="1"/>
</dbReference>
<keyword evidence="12" id="KW-0678">Repressor</keyword>
<dbReference type="GO" id="GO:0003779">
    <property type="term" value="F:actin binding"/>
    <property type="evidence" value="ECO:0007669"/>
    <property type="project" value="UniProtKB-KW"/>
</dbReference>
<keyword evidence="10" id="KW-0488">Methylation</keyword>
<dbReference type="InterPro" id="IPR000286">
    <property type="entry name" value="HDACs"/>
</dbReference>
<protein>
    <recommendedName>
        <fullName evidence="31">Protein deacetylase HDAC6</fullName>
    </recommendedName>
    <alternativeName>
        <fullName evidence="32">Tubulin-lysine deacetylase HDAC6</fullName>
    </alternativeName>
</protein>
<dbReference type="GO" id="GO:0008270">
    <property type="term" value="F:zinc ion binding"/>
    <property type="evidence" value="ECO:0007669"/>
    <property type="project" value="UniProtKB-KW"/>
</dbReference>
<comment type="cofactor">
    <cofactor evidence="1">
        <name>Zn(2+)</name>
        <dbReference type="ChEBI" id="CHEBI:29105"/>
    </cofactor>
</comment>
<dbReference type="GO" id="GO:0006950">
    <property type="term" value="P:response to stress"/>
    <property type="evidence" value="ECO:0007669"/>
    <property type="project" value="UniProtKB-ARBA"/>
</dbReference>
<name>A0AAE0S817_9BIVA</name>
<organism evidence="36 37">
    <name type="scientific">Potamilus streckersoni</name>
    <dbReference type="NCBI Taxonomy" id="2493646"/>
    <lineage>
        <taxon>Eukaryota</taxon>
        <taxon>Metazoa</taxon>
        <taxon>Spiralia</taxon>
        <taxon>Lophotrochozoa</taxon>
        <taxon>Mollusca</taxon>
        <taxon>Bivalvia</taxon>
        <taxon>Autobranchia</taxon>
        <taxon>Heteroconchia</taxon>
        <taxon>Palaeoheterodonta</taxon>
        <taxon>Unionida</taxon>
        <taxon>Unionoidea</taxon>
        <taxon>Unionidae</taxon>
        <taxon>Ambleminae</taxon>
        <taxon>Lampsilini</taxon>
        <taxon>Potamilus</taxon>
    </lineage>
</organism>
<keyword evidence="16" id="KW-0677">Repeat</keyword>
<comment type="subcellular location">
    <subcellularLocation>
        <location evidence="7">Cell projection</location>
        <location evidence="7">Axon</location>
    </subcellularLocation>
    <subcellularLocation>
        <location evidence="4">Cell projection</location>
        <location evidence="4">Dendrite</location>
    </subcellularLocation>
    <subcellularLocation>
        <location evidence="2">Cytoplasm</location>
        <location evidence="2">Cytoskeleton</location>
        <location evidence="2">Cilium basal body</location>
    </subcellularLocation>
    <subcellularLocation>
        <location evidence="5">Cytoplasm</location>
        <location evidence="5">Cytoskeleton</location>
        <location evidence="5">Microtubule organizing center</location>
        <location evidence="5">Centrosome</location>
    </subcellularLocation>
    <subcellularLocation>
        <location evidence="3">Nucleus</location>
    </subcellularLocation>
    <subcellularLocation>
        <location evidence="6">Perikaryon</location>
    </subcellularLocation>
</comment>
<reference evidence="36" key="1">
    <citation type="journal article" date="2021" name="Genome Biol. Evol.">
        <title>A High-Quality Reference Genome for a Parasitic Bivalve with Doubly Uniparental Inheritance (Bivalvia: Unionida).</title>
        <authorList>
            <person name="Smith C.H."/>
        </authorList>
    </citation>
    <scope>NUCLEOTIDE SEQUENCE</scope>
    <source>
        <strain evidence="36">CHS0354</strain>
    </source>
</reference>
<keyword evidence="24" id="KW-0804">Transcription</keyword>
<evidence type="ECO:0000313" key="37">
    <source>
        <dbReference type="Proteomes" id="UP001195483"/>
    </source>
</evidence>
<keyword evidence="28" id="KW-0966">Cell projection</keyword>
<keyword evidence="15" id="KW-0479">Metal-binding</keyword>
<keyword evidence="27" id="KW-0539">Nucleus</keyword>
<evidence type="ECO:0000256" key="17">
    <source>
        <dbReference type="ARBA" id="ARBA00022771"/>
    </source>
</evidence>
<sequence>MEKKGDETEQRRAGSGTDPEGCRETVTKFLRQAREGMRLKQQEQQAHADSFSDSDDELLLLGLSEMALDMEKPSTLKGTGFVYDEIFTKHMNLWDLNYPEKPQRISQPYSRCCELGLVDRCIRVGICHCMEDQILLVHNMSMIETLQSTSNLTQDELMEFSKKYDSVYFHPSTYECSLLAAGSTVELMEKILKKQIRNGFALVRPPGHHAMAEEFCGFCYFNNVAIAAKHAVDNLQLKRVLIVDWDVHHGQATQQMFYNDPRVLYFSIHRYEYGVFWPHLRESDYDFIGDGEGKGYNINVPLNKTGMRDYDYLAILQQILMPVAYEFDPDVVIVSSGYDAAVGDEKGEMLITPVAYAHFIHMLSSLAEGRVCVALEGGYCMKSLTEGIALTVRSLLGDPCPILPPMEEPCDSVTESILNVIKMLRPYWKCFQYQGLEMTCPFPGVNEMPPREGIEFITAENKPKEYPLFYNYPQRVEERYSGDRWDKMIDKLISETNLTVPPNRTCLAYDEEMRCHNNTSMVRHPEKPDRITSIFKKHEAFGFLERCLRVESRQADRTELEYVHSSSHVDFLMSLNDKLPMEMRDLEKKHNSVYFCNETYYCASLAVGCTLNVVDTILSGKALNGVAIVRPPGHHAGCDLSMGFCFFNTVAIAARFAQKKYNIKRVLIVDWDIHHGNGTQDMFYNDPSVLFMSLHRYDHGIWYPSSKDGDYNMVGTKGGEGFNVNIPWNEGSMGDAEYIAAFQQIIMPVAYEFAPELVLVSAGFDAAFGDPLGHYEISPVGYAHMTHMLSSLANGKVVLVLEGGYNLVSISNCMAACTSVLLGDPCPHWAYKPPKDSAVNSIQNVIGTQKKYWKSLKFAVGLPDIGGMGAKVKVISDETDAISVQIGTVLKEGDNSQEPKGLTEQRQDYAEVHTSKDMHQLADHFQNITVGGEVDSASNMADSTNTGSSSEGGAAGGRQLKENSSMKLLKKMEAEGVEQMYAVQPLPWCPHLEHVTPVPTKGLNTSDPCEECGNVGENWVCLVCYKVYCGRYVNEHMVIHWETENHPIVLSYADLSVWCYGCDNYVHNDIIQPAKAAAHISKFNEPLPGI</sequence>
<evidence type="ECO:0000256" key="19">
    <source>
        <dbReference type="ARBA" id="ARBA00022801"/>
    </source>
</evidence>
<keyword evidence="14" id="KW-0808">Transferase</keyword>
<evidence type="ECO:0000256" key="30">
    <source>
        <dbReference type="ARBA" id="ARBA00050910"/>
    </source>
</evidence>
<evidence type="ECO:0000256" key="13">
    <source>
        <dbReference type="ARBA" id="ARBA00022553"/>
    </source>
</evidence>
<evidence type="ECO:0000256" key="28">
    <source>
        <dbReference type="ARBA" id="ARBA00023273"/>
    </source>
</evidence>
<evidence type="ECO:0000256" key="33">
    <source>
        <dbReference type="PROSITE-ProRule" id="PRU00502"/>
    </source>
</evidence>
<evidence type="ECO:0000256" key="3">
    <source>
        <dbReference type="ARBA" id="ARBA00004123"/>
    </source>
</evidence>
<reference evidence="36" key="2">
    <citation type="journal article" date="2021" name="Genome Biol. Evol.">
        <title>Developing a high-quality reference genome for a parasitic bivalve with doubly uniparental inheritance (Bivalvia: Unionida).</title>
        <authorList>
            <person name="Smith C.H."/>
        </authorList>
    </citation>
    <scope>NUCLEOTIDE SEQUENCE</scope>
    <source>
        <strain evidence="36">CHS0354</strain>
        <tissue evidence="36">Mantle</tissue>
    </source>
</reference>